<name>A0A5M9N0E6_9EURO</name>
<gene>
    <name evidence="2" type="ORF">ATNIH1004_001707</name>
</gene>
<dbReference type="GeneID" id="54324409"/>
<evidence type="ECO:0000256" key="1">
    <source>
        <dbReference type="SAM" id="MobiDB-lite"/>
    </source>
</evidence>
<sequence>MDETLPLSCPNTPESTQFAEDDTDSATSMSTIDLPCHQDALYTKLPKRRTSLENDSPVTPLPKRVRTICGAAEPVSPPRAPLRGVANVSPRFSPPMLLPSPLLDNTPRRAIRLFEPETPRRNAVARLVPLLWRQHCPRDSDKFYDELAYWYHQFRLQMWSPVASMMGISWEEAEELGWRMGKTEIDQRAARSSHASRTDWGNNVAPKI</sequence>
<organism evidence="2 3">
    <name type="scientific">Aspergillus tanneri</name>
    <dbReference type="NCBI Taxonomy" id="1220188"/>
    <lineage>
        <taxon>Eukaryota</taxon>
        <taxon>Fungi</taxon>
        <taxon>Dikarya</taxon>
        <taxon>Ascomycota</taxon>
        <taxon>Pezizomycotina</taxon>
        <taxon>Eurotiomycetes</taxon>
        <taxon>Eurotiomycetidae</taxon>
        <taxon>Eurotiales</taxon>
        <taxon>Aspergillaceae</taxon>
        <taxon>Aspergillus</taxon>
        <taxon>Aspergillus subgen. Circumdati</taxon>
    </lineage>
</organism>
<feature type="region of interest" description="Disordered" evidence="1">
    <location>
        <begin position="189"/>
        <end position="208"/>
    </location>
</feature>
<dbReference type="Proteomes" id="UP000324241">
    <property type="component" value="Unassembled WGS sequence"/>
</dbReference>
<dbReference type="OrthoDB" id="4510469at2759"/>
<protein>
    <submittedName>
        <fullName evidence="2">Uncharacterized protein</fullName>
    </submittedName>
</protein>
<dbReference type="EMBL" id="QUQM01000002">
    <property type="protein sequence ID" value="KAA8652802.1"/>
    <property type="molecule type" value="Genomic_DNA"/>
</dbReference>
<dbReference type="AlphaFoldDB" id="A0A5M9N0E6"/>
<feature type="compositionally biased region" description="Polar residues" evidence="1">
    <location>
        <begin position="9"/>
        <end position="18"/>
    </location>
</feature>
<reference evidence="2 3" key="1">
    <citation type="submission" date="2019-08" db="EMBL/GenBank/DDBJ databases">
        <title>The genome sequence of a newly discovered highly antifungal drug resistant Aspergillus species, Aspergillus tanneri NIH 1004.</title>
        <authorList>
            <person name="Mounaud S."/>
            <person name="Singh I."/>
            <person name="Joardar V."/>
            <person name="Pakala S."/>
            <person name="Pakala S."/>
            <person name="Venepally P."/>
            <person name="Chung J.K."/>
            <person name="Losada L."/>
            <person name="Nierman W.C."/>
        </authorList>
    </citation>
    <scope>NUCLEOTIDE SEQUENCE [LARGE SCALE GENOMIC DNA]</scope>
    <source>
        <strain evidence="2 3">NIH1004</strain>
    </source>
</reference>
<dbReference type="VEuPathDB" id="FungiDB:EYZ11_012358"/>
<comment type="caution">
    <text evidence="2">The sequence shown here is derived from an EMBL/GenBank/DDBJ whole genome shotgun (WGS) entry which is preliminary data.</text>
</comment>
<accession>A0A5M9N0E6</accession>
<evidence type="ECO:0000313" key="3">
    <source>
        <dbReference type="Proteomes" id="UP000324241"/>
    </source>
</evidence>
<proteinExistence type="predicted"/>
<evidence type="ECO:0000313" key="2">
    <source>
        <dbReference type="EMBL" id="KAA8652802.1"/>
    </source>
</evidence>
<feature type="region of interest" description="Disordered" evidence="1">
    <location>
        <begin position="1"/>
        <end position="30"/>
    </location>
</feature>
<dbReference type="RefSeq" id="XP_033432163.1">
    <property type="nucleotide sequence ID" value="XM_033566406.1"/>
</dbReference>